<feature type="transmembrane region" description="Helical" evidence="8">
    <location>
        <begin position="161"/>
        <end position="192"/>
    </location>
</feature>
<keyword evidence="4" id="KW-0808">Transferase</keyword>
<dbReference type="PANTHER" id="PTHR33908">
    <property type="entry name" value="MANNOSYLTRANSFERASE YKCB-RELATED"/>
    <property type="match status" value="1"/>
</dbReference>
<evidence type="ECO:0000313" key="11">
    <source>
        <dbReference type="Proteomes" id="UP001551675"/>
    </source>
</evidence>
<evidence type="ECO:0000256" key="4">
    <source>
        <dbReference type="ARBA" id="ARBA00022679"/>
    </source>
</evidence>
<comment type="caution">
    <text evidence="10">The sequence shown here is derived from an EMBL/GenBank/DDBJ whole genome shotgun (WGS) entry which is preliminary data.</text>
</comment>
<gene>
    <name evidence="10" type="ORF">AB0I59_03515</name>
</gene>
<keyword evidence="11" id="KW-1185">Reference proteome</keyword>
<evidence type="ECO:0000256" key="3">
    <source>
        <dbReference type="ARBA" id="ARBA00022676"/>
    </source>
</evidence>
<feature type="transmembrane region" description="Helical" evidence="8">
    <location>
        <begin position="204"/>
        <end position="223"/>
    </location>
</feature>
<evidence type="ECO:0000256" key="8">
    <source>
        <dbReference type="SAM" id="Phobius"/>
    </source>
</evidence>
<feature type="transmembrane region" description="Helical" evidence="8">
    <location>
        <begin position="249"/>
        <end position="269"/>
    </location>
</feature>
<evidence type="ECO:0000256" key="1">
    <source>
        <dbReference type="ARBA" id="ARBA00004651"/>
    </source>
</evidence>
<evidence type="ECO:0000256" key="2">
    <source>
        <dbReference type="ARBA" id="ARBA00022475"/>
    </source>
</evidence>
<organism evidence="10 11">
    <name type="scientific">Microtetraspora glauca</name>
    <dbReference type="NCBI Taxonomy" id="1996"/>
    <lineage>
        <taxon>Bacteria</taxon>
        <taxon>Bacillati</taxon>
        <taxon>Actinomycetota</taxon>
        <taxon>Actinomycetes</taxon>
        <taxon>Streptosporangiales</taxon>
        <taxon>Streptosporangiaceae</taxon>
        <taxon>Microtetraspora</taxon>
    </lineage>
</organism>
<evidence type="ECO:0000256" key="7">
    <source>
        <dbReference type="ARBA" id="ARBA00023136"/>
    </source>
</evidence>
<reference evidence="10 11" key="1">
    <citation type="submission" date="2024-06" db="EMBL/GenBank/DDBJ databases">
        <title>The Natural Products Discovery Center: Release of the First 8490 Sequenced Strains for Exploring Actinobacteria Biosynthetic Diversity.</title>
        <authorList>
            <person name="Kalkreuter E."/>
            <person name="Kautsar S.A."/>
            <person name="Yang D."/>
            <person name="Bader C.D."/>
            <person name="Teijaro C.N."/>
            <person name="Fluegel L."/>
            <person name="Davis C.M."/>
            <person name="Simpson J.R."/>
            <person name="Lauterbach L."/>
            <person name="Steele A.D."/>
            <person name="Gui C."/>
            <person name="Meng S."/>
            <person name="Li G."/>
            <person name="Viehrig K."/>
            <person name="Ye F."/>
            <person name="Su P."/>
            <person name="Kiefer A.F."/>
            <person name="Nichols A."/>
            <person name="Cepeda A.J."/>
            <person name="Yan W."/>
            <person name="Fan B."/>
            <person name="Jiang Y."/>
            <person name="Adhikari A."/>
            <person name="Zheng C.-J."/>
            <person name="Schuster L."/>
            <person name="Cowan T.M."/>
            <person name="Smanski M.J."/>
            <person name="Chevrette M.G."/>
            <person name="De Carvalho L.P.S."/>
            <person name="Shen B."/>
        </authorList>
    </citation>
    <scope>NUCLEOTIDE SEQUENCE [LARGE SCALE GENOMIC DNA]</scope>
    <source>
        <strain evidence="10 11">NPDC050100</strain>
    </source>
</reference>
<evidence type="ECO:0000256" key="5">
    <source>
        <dbReference type="ARBA" id="ARBA00022692"/>
    </source>
</evidence>
<dbReference type="InterPro" id="IPR050297">
    <property type="entry name" value="LipidA_mod_glycosyltrf_83"/>
</dbReference>
<dbReference type="InterPro" id="IPR038731">
    <property type="entry name" value="RgtA/B/C-like"/>
</dbReference>
<proteinExistence type="predicted"/>
<dbReference type="PANTHER" id="PTHR33908:SF11">
    <property type="entry name" value="MEMBRANE PROTEIN"/>
    <property type="match status" value="1"/>
</dbReference>
<feature type="transmembrane region" description="Helical" evidence="8">
    <location>
        <begin position="276"/>
        <end position="294"/>
    </location>
</feature>
<evidence type="ECO:0000256" key="6">
    <source>
        <dbReference type="ARBA" id="ARBA00022989"/>
    </source>
</evidence>
<keyword evidence="2" id="KW-1003">Cell membrane</keyword>
<dbReference type="EMBL" id="JBFALK010000002">
    <property type="protein sequence ID" value="MEV0967678.1"/>
    <property type="molecule type" value="Genomic_DNA"/>
</dbReference>
<feature type="transmembrane region" description="Helical" evidence="8">
    <location>
        <begin position="300"/>
        <end position="321"/>
    </location>
</feature>
<feature type="transmembrane region" description="Helical" evidence="8">
    <location>
        <begin position="83"/>
        <end position="102"/>
    </location>
</feature>
<dbReference type="Proteomes" id="UP001551675">
    <property type="component" value="Unassembled WGS sequence"/>
</dbReference>
<keyword evidence="6 8" id="KW-1133">Transmembrane helix</keyword>
<sequence>MATITGVRQDAALPRFAVRPVGAIALAAAAVLLAVSPWYGYHRDELYFRLLGEHPRLGYFDTPPLTPLVARVSTELFGDTVTALRVVPALLAGVLVILTACVTRELGGGRTAQILAATGIATGLFPLVAGHSLLTLTLDLPIWTAAILFILRALLRGDGRWWLAVGAVVGVAAYNRQLIVLLLVGVGAGLLLAGPRAPLRDPRLWLGALLALVIAAPNVIYQATHEWPQLQMAAALKIDEGDDNRVTFVPLQIVLVSWPLIPVMVGGWIRLWRDRLTRSLAIAYPLCCALVLYSGGRPDYVAGLLILLFSAGCEPAVAWLTGRPRRRVLLVAAVALGAVNNVVFALPIIPAGSLRGSPVAVANEVARESVGWPGFAAQVAAVVRALPDADRPRAVLLAANYGEAGALDRWAGEYGLPPVHSPHNDLYWWGPPPETARVAVVVGAPSSFLTGRFARCDQAASIDGMAGEEQGIPVTVCRDPVTSWRALWPELRHYS</sequence>
<feature type="transmembrane region" description="Helical" evidence="8">
    <location>
        <begin position="328"/>
        <end position="349"/>
    </location>
</feature>
<feature type="transmembrane region" description="Helical" evidence="8">
    <location>
        <begin position="21"/>
        <end position="41"/>
    </location>
</feature>
<dbReference type="RefSeq" id="WP_358129601.1">
    <property type="nucleotide sequence ID" value="NZ_JBFALK010000002.1"/>
</dbReference>
<keyword evidence="5 8" id="KW-0812">Transmembrane</keyword>
<evidence type="ECO:0000313" key="10">
    <source>
        <dbReference type="EMBL" id="MEV0967678.1"/>
    </source>
</evidence>
<feature type="domain" description="Glycosyltransferase RgtA/B/C/D-like" evidence="9">
    <location>
        <begin position="61"/>
        <end position="221"/>
    </location>
</feature>
<evidence type="ECO:0000259" key="9">
    <source>
        <dbReference type="Pfam" id="PF13231"/>
    </source>
</evidence>
<keyword evidence="7 8" id="KW-0472">Membrane</keyword>
<accession>A0ABV3G7R5</accession>
<keyword evidence="3" id="KW-0328">Glycosyltransferase</keyword>
<name>A0ABV3G7R5_MICGL</name>
<protein>
    <submittedName>
        <fullName evidence="10">Glycosyltransferase family 39 protein</fullName>
    </submittedName>
</protein>
<comment type="subcellular location">
    <subcellularLocation>
        <location evidence="1">Cell membrane</location>
        <topology evidence="1">Multi-pass membrane protein</topology>
    </subcellularLocation>
</comment>
<dbReference type="Pfam" id="PF13231">
    <property type="entry name" value="PMT_2"/>
    <property type="match status" value="1"/>
</dbReference>